<evidence type="ECO:0000313" key="3">
    <source>
        <dbReference type="Proteomes" id="UP000308652"/>
    </source>
</evidence>
<gene>
    <name evidence="2" type="ORF">BDQ12DRAFT_665975</name>
</gene>
<dbReference type="AlphaFoldDB" id="A0A5C3M040"/>
<protein>
    <submittedName>
        <fullName evidence="2">Uncharacterized protein</fullName>
    </submittedName>
</protein>
<name>A0A5C3M040_9AGAR</name>
<evidence type="ECO:0000313" key="2">
    <source>
        <dbReference type="EMBL" id="TFK38734.1"/>
    </source>
</evidence>
<sequence>MCDLNLRSAISCLPNQRVGWVKRRTKTETEPCKNLQSRACRFQSDDHAYECDETAVVPEASGFKPQHASVERQLILSNGTISRRRPQQTRVKREQITFKPALRGRLPNCTETREDGAHEGTQEKKSSSWKRKKRSWEIILGRDAIRADIDWNGP</sequence>
<feature type="compositionally biased region" description="Basic and acidic residues" evidence="1">
    <location>
        <begin position="111"/>
        <end position="126"/>
    </location>
</feature>
<reference evidence="2 3" key="1">
    <citation type="journal article" date="2019" name="Nat. Ecol. Evol.">
        <title>Megaphylogeny resolves global patterns of mushroom evolution.</title>
        <authorList>
            <person name="Varga T."/>
            <person name="Krizsan K."/>
            <person name="Foldi C."/>
            <person name="Dima B."/>
            <person name="Sanchez-Garcia M."/>
            <person name="Sanchez-Ramirez S."/>
            <person name="Szollosi G.J."/>
            <person name="Szarkandi J.G."/>
            <person name="Papp V."/>
            <person name="Albert L."/>
            <person name="Andreopoulos W."/>
            <person name="Angelini C."/>
            <person name="Antonin V."/>
            <person name="Barry K.W."/>
            <person name="Bougher N.L."/>
            <person name="Buchanan P."/>
            <person name="Buyck B."/>
            <person name="Bense V."/>
            <person name="Catcheside P."/>
            <person name="Chovatia M."/>
            <person name="Cooper J."/>
            <person name="Damon W."/>
            <person name="Desjardin D."/>
            <person name="Finy P."/>
            <person name="Geml J."/>
            <person name="Haridas S."/>
            <person name="Hughes K."/>
            <person name="Justo A."/>
            <person name="Karasinski D."/>
            <person name="Kautmanova I."/>
            <person name="Kiss B."/>
            <person name="Kocsube S."/>
            <person name="Kotiranta H."/>
            <person name="LaButti K.M."/>
            <person name="Lechner B.E."/>
            <person name="Liimatainen K."/>
            <person name="Lipzen A."/>
            <person name="Lukacs Z."/>
            <person name="Mihaltcheva S."/>
            <person name="Morgado L.N."/>
            <person name="Niskanen T."/>
            <person name="Noordeloos M.E."/>
            <person name="Ohm R.A."/>
            <person name="Ortiz-Santana B."/>
            <person name="Ovrebo C."/>
            <person name="Racz N."/>
            <person name="Riley R."/>
            <person name="Savchenko A."/>
            <person name="Shiryaev A."/>
            <person name="Soop K."/>
            <person name="Spirin V."/>
            <person name="Szebenyi C."/>
            <person name="Tomsovsky M."/>
            <person name="Tulloss R.E."/>
            <person name="Uehling J."/>
            <person name="Grigoriev I.V."/>
            <person name="Vagvolgyi C."/>
            <person name="Papp T."/>
            <person name="Martin F.M."/>
            <person name="Miettinen O."/>
            <person name="Hibbett D.S."/>
            <person name="Nagy L.G."/>
        </authorList>
    </citation>
    <scope>NUCLEOTIDE SEQUENCE [LARGE SCALE GENOMIC DNA]</scope>
    <source>
        <strain evidence="2 3">CBS 166.37</strain>
    </source>
</reference>
<dbReference type="Proteomes" id="UP000308652">
    <property type="component" value="Unassembled WGS sequence"/>
</dbReference>
<keyword evidence="3" id="KW-1185">Reference proteome</keyword>
<accession>A0A5C3M040</accession>
<feature type="region of interest" description="Disordered" evidence="1">
    <location>
        <begin position="102"/>
        <end position="133"/>
    </location>
</feature>
<evidence type="ECO:0000256" key="1">
    <source>
        <dbReference type="SAM" id="MobiDB-lite"/>
    </source>
</evidence>
<organism evidence="2 3">
    <name type="scientific">Crucibulum laeve</name>
    <dbReference type="NCBI Taxonomy" id="68775"/>
    <lineage>
        <taxon>Eukaryota</taxon>
        <taxon>Fungi</taxon>
        <taxon>Dikarya</taxon>
        <taxon>Basidiomycota</taxon>
        <taxon>Agaricomycotina</taxon>
        <taxon>Agaricomycetes</taxon>
        <taxon>Agaricomycetidae</taxon>
        <taxon>Agaricales</taxon>
        <taxon>Agaricineae</taxon>
        <taxon>Nidulariaceae</taxon>
        <taxon>Crucibulum</taxon>
    </lineage>
</organism>
<proteinExistence type="predicted"/>
<dbReference type="EMBL" id="ML213602">
    <property type="protein sequence ID" value="TFK38734.1"/>
    <property type="molecule type" value="Genomic_DNA"/>
</dbReference>